<proteinExistence type="inferred from homology"/>
<dbReference type="Pfam" id="PF00293">
    <property type="entry name" value="NUDIX"/>
    <property type="match status" value="1"/>
</dbReference>
<dbReference type="InterPro" id="IPR052912">
    <property type="entry name" value="UPF0111_domain"/>
</dbReference>
<evidence type="ECO:0000313" key="4">
    <source>
        <dbReference type="Proteomes" id="UP001595615"/>
    </source>
</evidence>
<comment type="caution">
    <text evidence="3">The sequence shown here is derived from an EMBL/GenBank/DDBJ whole genome shotgun (WGS) entry which is preliminary data.</text>
</comment>
<keyword evidence="4" id="KW-1185">Reference proteome</keyword>
<dbReference type="InterPro" id="IPR015797">
    <property type="entry name" value="NUDIX_hydrolase-like_dom_sf"/>
</dbReference>
<evidence type="ECO:0000256" key="1">
    <source>
        <dbReference type="ARBA" id="ARBA00008591"/>
    </source>
</evidence>
<dbReference type="PANTHER" id="PTHR37298">
    <property type="entry name" value="UPF0111 PROTEIN YKAA"/>
    <property type="match status" value="1"/>
</dbReference>
<dbReference type="EMBL" id="JBHRXV010000004">
    <property type="protein sequence ID" value="MFC3712201.1"/>
    <property type="molecule type" value="Genomic_DNA"/>
</dbReference>
<dbReference type="CDD" id="cd04666">
    <property type="entry name" value="NUDIX_DIPP2_like_Nudt4"/>
    <property type="match status" value="1"/>
</dbReference>
<comment type="similarity">
    <text evidence="1">Belongs to the UPF0111 family.</text>
</comment>
<evidence type="ECO:0000313" key="3">
    <source>
        <dbReference type="EMBL" id="MFC3712201.1"/>
    </source>
</evidence>
<dbReference type="SUPFAM" id="SSF109755">
    <property type="entry name" value="PhoU-like"/>
    <property type="match status" value="1"/>
</dbReference>
<accession>A0ABV7X7W1</accession>
<protein>
    <submittedName>
        <fullName evidence="3">DUF47 family protein</fullName>
    </submittedName>
</protein>
<dbReference type="InterPro" id="IPR018445">
    <property type="entry name" value="Put_Phosphate_transp_reg"/>
</dbReference>
<evidence type="ECO:0000259" key="2">
    <source>
        <dbReference type="PROSITE" id="PS51462"/>
    </source>
</evidence>
<dbReference type="Gene3D" id="1.20.58.220">
    <property type="entry name" value="Phosphate transport system protein phou homolog 2, domain 2"/>
    <property type="match status" value="1"/>
</dbReference>
<feature type="domain" description="Nudix hydrolase" evidence="2">
    <location>
        <begin position="1"/>
        <end position="135"/>
    </location>
</feature>
<organism evidence="3 4">
    <name type="scientific">Sphingoaurantiacus capsulatus</name>
    <dbReference type="NCBI Taxonomy" id="1771310"/>
    <lineage>
        <taxon>Bacteria</taxon>
        <taxon>Pseudomonadati</taxon>
        <taxon>Pseudomonadota</taxon>
        <taxon>Alphaproteobacteria</taxon>
        <taxon>Sphingomonadales</taxon>
        <taxon>Sphingosinicellaceae</taxon>
        <taxon>Sphingoaurantiacus</taxon>
    </lineage>
</organism>
<dbReference type="RefSeq" id="WP_380859585.1">
    <property type="nucleotide sequence ID" value="NZ_JBHRXV010000004.1"/>
</dbReference>
<sequence>MRQIAALPYRIAGNSPDGPASVLLVTSRGTRRWVLPKGNIDAGMSAHAAAAQEAEEEAGVRGATCPTPIGGYRYRKTKWTGASLMVDVEVFPICVTDELPEWKEQHQRERRWFPLNAAADAVDEPDLKALIRNFRPAALQRDIRGWSRPTGAATLKEGFRMFNWFQALMPRQGNFFGLFEAHAATLTAGSGALARLLQGGPGMADHINEIVEREHEADNIIREVLQTVRRTFLTPFDRSAIISLISSMDDAIDQMQQTAGAIRLYDVTEFEPGMRDMAAIIVDAARITAEALPLLRDIGANAGRLHELTERLVRMEGQADDIHAAGLKSLFVNHGKSDTLRFIVSREIYSHLERVVDRFEDVANEIDGLVIDHA</sequence>
<name>A0ABV7X7W1_9SPHN</name>
<dbReference type="PROSITE" id="PS51462">
    <property type="entry name" value="NUDIX"/>
    <property type="match status" value="1"/>
</dbReference>
<dbReference type="Pfam" id="PF01865">
    <property type="entry name" value="PhoU_div"/>
    <property type="match status" value="1"/>
</dbReference>
<reference evidence="4" key="1">
    <citation type="journal article" date="2019" name="Int. J. Syst. Evol. Microbiol.">
        <title>The Global Catalogue of Microorganisms (GCM) 10K type strain sequencing project: providing services to taxonomists for standard genome sequencing and annotation.</title>
        <authorList>
            <consortium name="The Broad Institute Genomics Platform"/>
            <consortium name="The Broad Institute Genome Sequencing Center for Infectious Disease"/>
            <person name="Wu L."/>
            <person name="Ma J."/>
        </authorList>
    </citation>
    <scope>NUCLEOTIDE SEQUENCE [LARGE SCALE GENOMIC DNA]</scope>
    <source>
        <strain evidence="4">KCTC 42644</strain>
    </source>
</reference>
<dbReference type="SUPFAM" id="SSF55811">
    <property type="entry name" value="Nudix"/>
    <property type="match status" value="1"/>
</dbReference>
<dbReference type="PANTHER" id="PTHR37298:SF1">
    <property type="entry name" value="UPF0111 PROTEIN YKAA"/>
    <property type="match status" value="1"/>
</dbReference>
<gene>
    <name evidence="3" type="ORF">ACFOMD_06450</name>
</gene>
<dbReference type="InterPro" id="IPR000086">
    <property type="entry name" value="NUDIX_hydrolase_dom"/>
</dbReference>
<dbReference type="InterPro" id="IPR038078">
    <property type="entry name" value="PhoU-like_sf"/>
</dbReference>
<dbReference type="Gene3D" id="3.90.79.10">
    <property type="entry name" value="Nucleoside Triphosphate Pyrophosphohydrolase"/>
    <property type="match status" value="1"/>
</dbReference>
<dbReference type="Proteomes" id="UP001595615">
    <property type="component" value="Unassembled WGS sequence"/>
</dbReference>
<dbReference type="InterPro" id="IPR047198">
    <property type="entry name" value="DDP-like_NUDIX"/>
</dbReference>